<dbReference type="AlphaFoldDB" id="A0A852YA11"/>
<dbReference type="Pfam" id="PF13416">
    <property type="entry name" value="SBP_bac_8"/>
    <property type="match status" value="1"/>
</dbReference>
<keyword evidence="6" id="KW-1185">Reference proteome</keyword>
<dbReference type="SUPFAM" id="SSF53850">
    <property type="entry name" value="Periplasmic binding protein-like II"/>
    <property type="match status" value="1"/>
</dbReference>
<name>A0A852YA11_9MICO</name>
<protein>
    <submittedName>
        <fullName evidence="5">Multiple sugar transport system substrate-binding protein</fullName>
    </submittedName>
</protein>
<dbReference type="RefSeq" id="WP_179565446.1">
    <property type="nucleotide sequence ID" value="NZ_JACBZY010000001.1"/>
</dbReference>
<evidence type="ECO:0000256" key="4">
    <source>
        <dbReference type="SAM" id="SignalP"/>
    </source>
</evidence>
<reference evidence="5 6" key="1">
    <citation type="submission" date="2020-07" db="EMBL/GenBank/DDBJ databases">
        <title>Sequencing the genomes of 1000 actinobacteria strains.</title>
        <authorList>
            <person name="Klenk H.-P."/>
        </authorList>
    </citation>
    <scope>NUCLEOTIDE SEQUENCE [LARGE SCALE GENOMIC DNA]</scope>
    <source>
        <strain evidence="5 6">DSM 23141</strain>
    </source>
</reference>
<sequence>MNRISRRLAPLVGIAAAAIALAGCGASDPGTSDGREAVTMWGSWSGTQVAQLNQQAKAFNDSQSKYEVKYVAQEIVEEKLLTAIAGGQVPDLVLWDRYATALYAPKKALMPIDDLVKKDKVDMDAFYSPAVDELTVGDKLYGLPLLVDNRSLFYNKKMLADAGVEPPTTWEELKTAAEKLTVRDANGKLQRAGLLMDDPGLFNSYLWQAGGELLNKDETKVEYDSPAGHAVLDYWKSLLDAGVYESGFGDGVDAFAQGTAAMRLNGPWALADLDKVDGLDYGIVPPPAGPSGDTAAAMGGFGLVIPQGAKNSAGAWAFMKWWTTEAKNGVDFAKISGWIPANVEASKDPYFTEDEHYAAFIQTLQFAKVRPSVRGYSDVEGKALIPALQKFMIGEISADEALAEATSTGDKILKENRK</sequence>
<comment type="similarity">
    <text evidence="1">Belongs to the bacterial solute-binding protein 1 family.</text>
</comment>
<organism evidence="5 6">
    <name type="scientific">Schumannella luteola</name>
    <dbReference type="NCBI Taxonomy" id="472059"/>
    <lineage>
        <taxon>Bacteria</taxon>
        <taxon>Bacillati</taxon>
        <taxon>Actinomycetota</taxon>
        <taxon>Actinomycetes</taxon>
        <taxon>Micrococcales</taxon>
        <taxon>Microbacteriaceae</taxon>
        <taxon>Schumannella</taxon>
    </lineage>
</organism>
<evidence type="ECO:0000256" key="1">
    <source>
        <dbReference type="ARBA" id="ARBA00008520"/>
    </source>
</evidence>
<dbReference type="GO" id="GO:1901982">
    <property type="term" value="F:maltose binding"/>
    <property type="evidence" value="ECO:0007669"/>
    <property type="project" value="TreeGrafter"/>
</dbReference>
<evidence type="ECO:0000256" key="3">
    <source>
        <dbReference type="ARBA" id="ARBA00022729"/>
    </source>
</evidence>
<dbReference type="CDD" id="cd14748">
    <property type="entry name" value="PBP2_UgpB"/>
    <property type="match status" value="1"/>
</dbReference>
<gene>
    <name evidence="5" type="ORF">BJ979_000816</name>
</gene>
<keyword evidence="5" id="KW-0762">Sugar transport</keyword>
<dbReference type="GO" id="GO:0055052">
    <property type="term" value="C:ATP-binding cassette (ABC) transporter complex, substrate-binding subunit-containing"/>
    <property type="evidence" value="ECO:0007669"/>
    <property type="project" value="TreeGrafter"/>
</dbReference>
<dbReference type="PROSITE" id="PS51257">
    <property type="entry name" value="PROKAR_LIPOPROTEIN"/>
    <property type="match status" value="1"/>
</dbReference>
<dbReference type="Gene3D" id="3.40.190.10">
    <property type="entry name" value="Periplasmic binding protein-like II"/>
    <property type="match status" value="1"/>
</dbReference>
<dbReference type="PANTHER" id="PTHR30061:SF50">
    <property type="entry name" value="MALTOSE_MALTODEXTRIN-BINDING PERIPLASMIC PROTEIN"/>
    <property type="match status" value="1"/>
</dbReference>
<keyword evidence="2" id="KW-0813">Transport</keyword>
<keyword evidence="3 4" id="KW-0732">Signal</keyword>
<dbReference type="Proteomes" id="UP000553888">
    <property type="component" value="Unassembled WGS sequence"/>
</dbReference>
<dbReference type="PANTHER" id="PTHR30061">
    <property type="entry name" value="MALTOSE-BINDING PERIPLASMIC PROTEIN"/>
    <property type="match status" value="1"/>
</dbReference>
<dbReference type="EMBL" id="JACBZY010000001">
    <property type="protein sequence ID" value="NYG98190.1"/>
    <property type="molecule type" value="Genomic_DNA"/>
</dbReference>
<evidence type="ECO:0000313" key="6">
    <source>
        <dbReference type="Proteomes" id="UP000553888"/>
    </source>
</evidence>
<evidence type="ECO:0000313" key="5">
    <source>
        <dbReference type="EMBL" id="NYG98190.1"/>
    </source>
</evidence>
<feature type="signal peptide" evidence="4">
    <location>
        <begin position="1"/>
        <end position="22"/>
    </location>
</feature>
<evidence type="ECO:0000256" key="2">
    <source>
        <dbReference type="ARBA" id="ARBA00022448"/>
    </source>
</evidence>
<feature type="chain" id="PRO_5039372340" evidence="4">
    <location>
        <begin position="23"/>
        <end position="418"/>
    </location>
</feature>
<accession>A0A852YA11</accession>
<comment type="caution">
    <text evidence="5">The sequence shown here is derived from an EMBL/GenBank/DDBJ whole genome shotgun (WGS) entry which is preliminary data.</text>
</comment>
<proteinExistence type="inferred from homology"/>
<dbReference type="GO" id="GO:0042956">
    <property type="term" value="P:maltodextrin transmembrane transport"/>
    <property type="evidence" value="ECO:0007669"/>
    <property type="project" value="TreeGrafter"/>
</dbReference>
<dbReference type="InterPro" id="IPR006059">
    <property type="entry name" value="SBP"/>
</dbReference>
<dbReference type="GO" id="GO:0015768">
    <property type="term" value="P:maltose transport"/>
    <property type="evidence" value="ECO:0007669"/>
    <property type="project" value="TreeGrafter"/>
</dbReference>